<sequence length="658" mass="71590">MSLKNRSPATPQPQPQDLKQRVCTCLNKLADRDTLAVASAELESIARNLTVDSITPFLNCLHNTDSSSKSPVRRQCVSLLTLLSRSYGNALSPHLSKMVSTLSRRLRDPDSSVRSACVEASAAMSSHITKPPFSVLSKPLIEMLVVEQDVNLQVGAAMCLAAAIEAAPDPETDQLRKVLPKLGKLVRNESFKAKAAVFGVIGSVASVGGAGSKGVLDWLVPCGLDALSSEDWATRKAAAEALGKLVMAEKELTMEFKSACVAALENRRFDKVKIVRETMNRSLDLWKEVPGVSEDASILSQSESSSVETDNGVFGCFASGSKSVDGAGFRTPQSKRVVPTSRSPPSDASTDPTTKKETPARSNNSNSTGSTYSESRKSLFFKAYDNIKNSDLGVLEMREVADCEDSRLETKRVLFAKAHDEKVQKYGGLKSGSRVVPFHDENLDVDNKNAAVEVDENPKEVEDLYLIREQLSQIEDQQSNLLNLLQKFIGSSQSGINSLETRVNGLEMALDEISYDLAVSNGRIPNMDSADNTCCKLPGTEFLSPKFWKKTEGRFSTSRLSSSGRMSAAHNIPHKDSGAETYKPTAVSQRHQHQDCGGFIMNRVADACSDITENSGFCSNRLSKNTIQSDERVQFGNSSGPDETTLIRCTAPRNLRSR</sequence>
<evidence type="ECO:0000313" key="3">
    <source>
        <dbReference type="EMBL" id="GMI90142.1"/>
    </source>
</evidence>
<evidence type="ECO:0000256" key="1">
    <source>
        <dbReference type="SAM" id="MobiDB-lite"/>
    </source>
</evidence>
<proteinExistence type="predicted"/>
<feature type="region of interest" description="Disordered" evidence="1">
    <location>
        <begin position="559"/>
        <end position="580"/>
    </location>
</feature>
<dbReference type="PANTHER" id="PTHR31355">
    <property type="entry name" value="MICROTUBULE-ASSOCIATED PROTEIN TORTIFOLIA1"/>
    <property type="match status" value="1"/>
</dbReference>
<feature type="compositionally biased region" description="Polar residues" evidence="1">
    <location>
        <begin position="340"/>
        <end position="352"/>
    </location>
</feature>
<dbReference type="AlphaFoldDB" id="A0A9W7I7A4"/>
<gene>
    <name evidence="3" type="ORF">HRI_002683500</name>
</gene>
<reference evidence="3" key="1">
    <citation type="submission" date="2023-05" db="EMBL/GenBank/DDBJ databases">
        <title>Genome and transcriptome analyses reveal genes involved in the formation of fine ridges on petal epidermal cells in Hibiscus trionum.</title>
        <authorList>
            <person name="Koshimizu S."/>
            <person name="Masuda S."/>
            <person name="Ishii T."/>
            <person name="Shirasu K."/>
            <person name="Hoshino A."/>
            <person name="Arita M."/>
        </authorList>
    </citation>
    <scope>NUCLEOTIDE SEQUENCE</scope>
    <source>
        <strain evidence="3">Hamamatsu line</strain>
    </source>
</reference>
<dbReference type="GO" id="GO:0005874">
    <property type="term" value="C:microtubule"/>
    <property type="evidence" value="ECO:0007669"/>
    <property type="project" value="InterPro"/>
</dbReference>
<accession>A0A9W7I7A4</accession>
<dbReference type="InterPro" id="IPR033337">
    <property type="entry name" value="TORTIFOLIA1/SINE1-2"/>
</dbReference>
<feature type="region of interest" description="Disordered" evidence="1">
    <location>
        <begin position="632"/>
        <end position="658"/>
    </location>
</feature>
<dbReference type="SUPFAM" id="SSF48371">
    <property type="entry name" value="ARM repeat"/>
    <property type="match status" value="1"/>
</dbReference>
<dbReference type="PANTHER" id="PTHR31355:SF32">
    <property type="entry name" value="TORTIFOLIA1-LIKE PROTEIN 4"/>
    <property type="match status" value="1"/>
</dbReference>
<evidence type="ECO:0000259" key="2">
    <source>
        <dbReference type="Pfam" id="PF24714"/>
    </source>
</evidence>
<dbReference type="InterPro" id="IPR016024">
    <property type="entry name" value="ARM-type_fold"/>
</dbReference>
<comment type="caution">
    <text evidence="3">The sequence shown here is derived from an EMBL/GenBank/DDBJ whole genome shotgun (WGS) entry which is preliminary data.</text>
</comment>
<dbReference type="EMBL" id="BSYR01000024">
    <property type="protein sequence ID" value="GMI90142.1"/>
    <property type="molecule type" value="Genomic_DNA"/>
</dbReference>
<feature type="compositionally biased region" description="Low complexity" evidence="1">
    <location>
        <begin position="362"/>
        <end position="372"/>
    </location>
</feature>
<organism evidence="3 4">
    <name type="scientific">Hibiscus trionum</name>
    <name type="common">Flower of an hour</name>
    <dbReference type="NCBI Taxonomy" id="183268"/>
    <lineage>
        <taxon>Eukaryota</taxon>
        <taxon>Viridiplantae</taxon>
        <taxon>Streptophyta</taxon>
        <taxon>Embryophyta</taxon>
        <taxon>Tracheophyta</taxon>
        <taxon>Spermatophyta</taxon>
        <taxon>Magnoliopsida</taxon>
        <taxon>eudicotyledons</taxon>
        <taxon>Gunneridae</taxon>
        <taxon>Pentapetalae</taxon>
        <taxon>rosids</taxon>
        <taxon>malvids</taxon>
        <taxon>Malvales</taxon>
        <taxon>Malvaceae</taxon>
        <taxon>Malvoideae</taxon>
        <taxon>Hibiscus</taxon>
    </lineage>
</organism>
<dbReference type="Pfam" id="PF24714">
    <property type="entry name" value="TOR1L1_N"/>
    <property type="match status" value="1"/>
</dbReference>
<keyword evidence="4" id="KW-1185">Reference proteome</keyword>
<dbReference type="FunFam" id="1.25.10.10:FF:000549">
    <property type="entry name" value="ARM repeat superfamily protein"/>
    <property type="match status" value="1"/>
</dbReference>
<dbReference type="InterPro" id="IPR057600">
    <property type="entry name" value="TORTIFOLIA1/SINE1-2_N"/>
</dbReference>
<protein>
    <recommendedName>
        <fullName evidence="2">TORTIFOLIA1/SINE1-2 N-terminal domain-containing protein</fullName>
    </recommendedName>
</protein>
<dbReference type="OrthoDB" id="1904066at2759"/>
<dbReference type="GO" id="GO:0008017">
    <property type="term" value="F:microtubule binding"/>
    <property type="evidence" value="ECO:0007669"/>
    <property type="project" value="InterPro"/>
</dbReference>
<feature type="region of interest" description="Disordered" evidence="1">
    <location>
        <begin position="325"/>
        <end position="372"/>
    </location>
</feature>
<name>A0A9W7I7A4_HIBTR</name>
<dbReference type="Proteomes" id="UP001165190">
    <property type="component" value="Unassembled WGS sequence"/>
</dbReference>
<dbReference type="Gene3D" id="1.25.10.10">
    <property type="entry name" value="Leucine-rich Repeat Variant"/>
    <property type="match status" value="1"/>
</dbReference>
<evidence type="ECO:0000313" key="4">
    <source>
        <dbReference type="Proteomes" id="UP001165190"/>
    </source>
</evidence>
<feature type="domain" description="TORTIFOLIA1/SINE1-2 N-terminal" evidence="2">
    <location>
        <begin position="16"/>
        <end position="288"/>
    </location>
</feature>
<dbReference type="InterPro" id="IPR011989">
    <property type="entry name" value="ARM-like"/>
</dbReference>